<evidence type="ECO:0000313" key="2">
    <source>
        <dbReference type="EMBL" id="KAK3048932.1"/>
    </source>
</evidence>
<evidence type="ECO:0000256" key="1">
    <source>
        <dbReference type="SAM" id="MobiDB-lite"/>
    </source>
</evidence>
<reference evidence="2" key="1">
    <citation type="submission" date="2023-04" db="EMBL/GenBank/DDBJ databases">
        <title>Black Yeasts Isolated from many extreme environments.</title>
        <authorList>
            <person name="Coleine C."/>
            <person name="Stajich J.E."/>
            <person name="Selbmann L."/>
        </authorList>
    </citation>
    <scope>NUCLEOTIDE SEQUENCE</scope>
    <source>
        <strain evidence="2">CCFEE 5312</strain>
    </source>
</reference>
<gene>
    <name evidence="2" type="ORF">LTR09_009827</name>
</gene>
<keyword evidence="3" id="KW-1185">Reference proteome</keyword>
<comment type="caution">
    <text evidence="2">The sequence shown here is derived from an EMBL/GenBank/DDBJ whole genome shotgun (WGS) entry which is preliminary data.</text>
</comment>
<dbReference type="AlphaFoldDB" id="A0AAJ0D8I6"/>
<accession>A0AAJ0D8I6</accession>
<feature type="region of interest" description="Disordered" evidence="1">
    <location>
        <begin position="78"/>
        <end position="110"/>
    </location>
</feature>
<protein>
    <submittedName>
        <fullName evidence="2">Uncharacterized protein</fullName>
    </submittedName>
</protein>
<organism evidence="2 3">
    <name type="scientific">Extremus antarcticus</name>
    <dbReference type="NCBI Taxonomy" id="702011"/>
    <lineage>
        <taxon>Eukaryota</taxon>
        <taxon>Fungi</taxon>
        <taxon>Dikarya</taxon>
        <taxon>Ascomycota</taxon>
        <taxon>Pezizomycotina</taxon>
        <taxon>Dothideomycetes</taxon>
        <taxon>Dothideomycetidae</taxon>
        <taxon>Mycosphaerellales</taxon>
        <taxon>Extremaceae</taxon>
        <taxon>Extremus</taxon>
    </lineage>
</organism>
<evidence type="ECO:0000313" key="3">
    <source>
        <dbReference type="Proteomes" id="UP001271007"/>
    </source>
</evidence>
<name>A0AAJ0D8I6_9PEZI</name>
<proteinExistence type="predicted"/>
<dbReference type="EMBL" id="JAWDJX010000044">
    <property type="protein sequence ID" value="KAK3048932.1"/>
    <property type="molecule type" value="Genomic_DNA"/>
</dbReference>
<sequence>MLDDFKTELGRLSVRFTSQHMDSISHPAGYKRDAELAYGAATEKGILDHLNTDAAEAKATLEQTTALEFLTIAPAAVSDEKSDRGADSVLNSSQDPRKGEVEPLQIEQVS</sequence>
<dbReference type="Proteomes" id="UP001271007">
    <property type="component" value="Unassembled WGS sequence"/>
</dbReference>